<dbReference type="AlphaFoldDB" id="A0A5B8ME11"/>
<feature type="region of interest" description="Disordered" evidence="1">
    <location>
        <begin position="156"/>
        <end position="204"/>
    </location>
</feature>
<evidence type="ECO:0000313" key="3">
    <source>
        <dbReference type="Proteomes" id="UP000316726"/>
    </source>
</evidence>
<dbReference type="Proteomes" id="UP000316726">
    <property type="component" value="Chromosome 1"/>
</dbReference>
<name>A0A5B8ME11_9CHLO</name>
<proteinExistence type="predicted"/>
<sequence>MIGNFLSKFARFQKGMEGQREKDNLGSPSPSPSPSPHDGREEMTGREQASPGVADRYASEQEDESSTSDGVYLTPHGSPTTNKSYSDIHLGYKGGPSRSSSYAEAVEDESDIANSLLERRHTSYRSALNGSALSPGDPIDPEGKPFQLKMLEVNNLEGGGEDGEPKTPPARNNEQFVSPKSLSMSPNVKALDRSAQKNPSEASKRRKHLLEYTANLWDILGSVCEHSTLLSGELAGTTDRINKLKGMNEELGALEAQMEALQSIYTFESKAYLKKLRRLESEVVLHPASNPESDSSLGQTAIDRSFSRSVCKILYDDKKGKGMFQLVSAKLEGEK</sequence>
<evidence type="ECO:0000256" key="1">
    <source>
        <dbReference type="SAM" id="MobiDB-lite"/>
    </source>
</evidence>
<accession>A0A5B8ME11</accession>
<reference evidence="2 3" key="1">
    <citation type="submission" date="2018-07" db="EMBL/GenBank/DDBJ databases">
        <title>The complete nuclear genome of the prasinophyte Chloropicon primus (CCMP1205).</title>
        <authorList>
            <person name="Pombert J.-F."/>
            <person name="Otis C."/>
            <person name="Turmel M."/>
            <person name="Lemieux C."/>
        </authorList>
    </citation>
    <scope>NUCLEOTIDE SEQUENCE [LARGE SCALE GENOMIC DNA]</scope>
    <source>
        <strain evidence="2 3">CCMP1205</strain>
    </source>
</reference>
<dbReference type="EMBL" id="CP031034">
    <property type="protein sequence ID" value="QDZ17590.1"/>
    <property type="molecule type" value="Genomic_DNA"/>
</dbReference>
<organism evidence="2 3">
    <name type="scientific">Chloropicon primus</name>
    <dbReference type="NCBI Taxonomy" id="1764295"/>
    <lineage>
        <taxon>Eukaryota</taxon>
        <taxon>Viridiplantae</taxon>
        <taxon>Chlorophyta</taxon>
        <taxon>Chloropicophyceae</taxon>
        <taxon>Chloropicales</taxon>
        <taxon>Chloropicaceae</taxon>
        <taxon>Chloropicon</taxon>
    </lineage>
</organism>
<evidence type="ECO:0000313" key="2">
    <source>
        <dbReference type="EMBL" id="QDZ17590.1"/>
    </source>
</evidence>
<feature type="region of interest" description="Disordered" evidence="1">
    <location>
        <begin position="1"/>
        <end position="108"/>
    </location>
</feature>
<protein>
    <submittedName>
        <fullName evidence="2">Uncharacterized protein</fullName>
    </submittedName>
</protein>
<gene>
    <name evidence="2" type="ORF">A3770_01p01080</name>
</gene>
<feature type="compositionally biased region" description="Polar residues" evidence="1">
    <location>
        <begin position="170"/>
        <end position="186"/>
    </location>
</feature>
<keyword evidence="3" id="KW-1185">Reference proteome</keyword>